<organism evidence="2 3">
    <name type="scientific">Streptomyces graminofaciens</name>
    <dbReference type="NCBI Taxonomy" id="68212"/>
    <lineage>
        <taxon>Bacteria</taxon>
        <taxon>Bacillati</taxon>
        <taxon>Actinomycetota</taxon>
        <taxon>Actinomycetes</taxon>
        <taxon>Kitasatosporales</taxon>
        <taxon>Streptomycetaceae</taxon>
        <taxon>Streptomyces</taxon>
    </lineage>
</organism>
<dbReference type="EMBL" id="AP018448">
    <property type="protein sequence ID" value="BBC33604.1"/>
    <property type="molecule type" value="Genomic_DNA"/>
</dbReference>
<gene>
    <name evidence="2" type="ORF">SGFS_048980</name>
</gene>
<keyword evidence="3" id="KW-1185">Reference proteome</keyword>
<name>A0ABM8HKY4_9ACTN</name>
<sequence length="177" mass="19786">MPLRLPRHQDLGTPVIRTDFTDPQGWERLERALETPVAIDEVPDSADHYDRAVHYVTTLSDEKFRGVRAADVLAAAPPEHTLPYGHLYLADAETFASDDLPLLGIDLDPDLEPFAGERAKPFRIPALHVASVEANVSIANLFFCEFHGFTWDTSPVYVAAPGSAAYEEFRQMDQHEE</sequence>
<proteinExistence type="predicted"/>
<dbReference type="RefSeq" id="WP_286253206.1">
    <property type="nucleotide sequence ID" value="NZ_AP018448.1"/>
</dbReference>
<dbReference type="InterPro" id="IPR053832">
    <property type="entry name" value="DUF6924"/>
</dbReference>
<evidence type="ECO:0000313" key="3">
    <source>
        <dbReference type="Proteomes" id="UP001321542"/>
    </source>
</evidence>
<dbReference type="Proteomes" id="UP001321542">
    <property type="component" value="Chromosome"/>
</dbReference>
<evidence type="ECO:0000259" key="1">
    <source>
        <dbReference type="Pfam" id="PF21962"/>
    </source>
</evidence>
<reference evidence="2 3" key="1">
    <citation type="journal article" date="2010" name="ChemBioChem">
        <title>Cloning and characterization of the biosynthetic gene cluster of 16-membered macrolide antibiotic FD-891: involvement of a dual functional cytochrome P450 monooxygenase catalyzing epoxidation and hydroxylation.</title>
        <authorList>
            <person name="Kudo F."/>
            <person name="Motegi A."/>
            <person name="Mizoue K."/>
            <person name="Eguchi T."/>
        </authorList>
    </citation>
    <scope>NUCLEOTIDE SEQUENCE [LARGE SCALE GENOMIC DNA]</scope>
    <source>
        <strain evidence="2 3">A-8890</strain>
    </source>
</reference>
<feature type="domain" description="DUF6924" evidence="1">
    <location>
        <begin position="13"/>
        <end position="157"/>
    </location>
</feature>
<accession>A0ABM8HKY4</accession>
<evidence type="ECO:0000313" key="2">
    <source>
        <dbReference type="EMBL" id="BBC33604.1"/>
    </source>
</evidence>
<protein>
    <recommendedName>
        <fullName evidence="1">DUF6924 domain-containing protein</fullName>
    </recommendedName>
</protein>
<dbReference type="Pfam" id="PF21962">
    <property type="entry name" value="DUF6924"/>
    <property type="match status" value="1"/>
</dbReference>
<reference evidence="2 3" key="2">
    <citation type="journal article" date="2023" name="ChemBioChem">
        <title>Acyltransferase Domain Exchange between Two Independent Type I Polyketide Synthases in the Same Producer Strain of Macrolide Antibiotics.</title>
        <authorList>
            <person name="Kudo F."/>
            <person name="Kishikawa K."/>
            <person name="Tsuboi K."/>
            <person name="Kido T."/>
            <person name="Usui T."/>
            <person name="Hashimoto J."/>
            <person name="Shin-Ya K."/>
            <person name="Miyanaga A."/>
            <person name="Eguchi T."/>
        </authorList>
    </citation>
    <scope>NUCLEOTIDE SEQUENCE [LARGE SCALE GENOMIC DNA]</scope>
    <source>
        <strain evidence="2 3">A-8890</strain>
    </source>
</reference>